<dbReference type="InterPro" id="IPR015914">
    <property type="entry name" value="PAPs_N"/>
</dbReference>
<dbReference type="InterPro" id="IPR029052">
    <property type="entry name" value="Metallo-depent_PP-like"/>
</dbReference>
<feature type="chain" id="PRO_5039234629" evidence="3">
    <location>
        <begin position="28"/>
        <end position="637"/>
    </location>
</feature>
<dbReference type="GO" id="GO:0046872">
    <property type="term" value="F:metal ion binding"/>
    <property type="evidence" value="ECO:0007669"/>
    <property type="project" value="InterPro"/>
</dbReference>
<feature type="domain" description="Purple acid phosphatase N-terminal" evidence="5">
    <location>
        <begin position="62"/>
        <end position="149"/>
    </location>
</feature>
<evidence type="ECO:0000256" key="3">
    <source>
        <dbReference type="SAM" id="SignalP"/>
    </source>
</evidence>
<dbReference type="AlphaFoldDB" id="A0A9D1MCI5"/>
<dbReference type="Gene3D" id="3.60.21.10">
    <property type="match status" value="1"/>
</dbReference>
<dbReference type="GO" id="GO:0003993">
    <property type="term" value="F:acid phosphatase activity"/>
    <property type="evidence" value="ECO:0007669"/>
    <property type="project" value="InterPro"/>
</dbReference>
<keyword evidence="1 3" id="KW-0732">Signal</keyword>
<dbReference type="InterPro" id="IPR039331">
    <property type="entry name" value="PAPs-like"/>
</dbReference>
<organism evidence="6 7">
    <name type="scientific">Candidatus Ornithomonoglobus merdipullorum</name>
    <dbReference type="NCBI Taxonomy" id="2840895"/>
    <lineage>
        <taxon>Bacteria</taxon>
        <taxon>Bacillati</taxon>
        <taxon>Bacillota</taxon>
        <taxon>Clostridia</taxon>
        <taxon>Candidatus Ornithomonoglobus</taxon>
    </lineage>
</organism>
<dbReference type="SUPFAM" id="SSF56300">
    <property type="entry name" value="Metallo-dependent phosphatases"/>
    <property type="match status" value="1"/>
</dbReference>
<dbReference type="Pfam" id="PF00149">
    <property type="entry name" value="Metallophos"/>
    <property type="match status" value="1"/>
</dbReference>
<dbReference type="PANTHER" id="PTHR22953:SF153">
    <property type="entry name" value="PURPLE ACID PHOSPHATASE"/>
    <property type="match status" value="1"/>
</dbReference>
<feature type="compositionally biased region" description="Polar residues" evidence="2">
    <location>
        <begin position="184"/>
        <end position="193"/>
    </location>
</feature>
<evidence type="ECO:0000256" key="2">
    <source>
        <dbReference type="SAM" id="MobiDB-lite"/>
    </source>
</evidence>
<dbReference type="PANTHER" id="PTHR22953">
    <property type="entry name" value="ACID PHOSPHATASE RELATED"/>
    <property type="match status" value="1"/>
</dbReference>
<name>A0A9D1MCI5_9FIRM</name>
<proteinExistence type="predicted"/>
<evidence type="ECO:0000313" key="7">
    <source>
        <dbReference type="Proteomes" id="UP000824109"/>
    </source>
</evidence>
<dbReference type="Pfam" id="PF16656">
    <property type="entry name" value="Pur_ac_phosph_N"/>
    <property type="match status" value="1"/>
</dbReference>
<reference evidence="6" key="2">
    <citation type="journal article" date="2021" name="PeerJ">
        <title>Extensive microbial diversity within the chicken gut microbiome revealed by metagenomics and culture.</title>
        <authorList>
            <person name="Gilroy R."/>
            <person name="Ravi A."/>
            <person name="Getino M."/>
            <person name="Pursley I."/>
            <person name="Horton D.L."/>
            <person name="Alikhan N.F."/>
            <person name="Baker D."/>
            <person name="Gharbi K."/>
            <person name="Hall N."/>
            <person name="Watson M."/>
            <person name="Adriaenssens E.M."/>
            <person name="Foster-Nyarko E."/>
            <person name="Jarju S."/>
            <person name="Secka A."/>
            <person name="Antonio M."/>
            <person name="Oren A."/>
            <person name="Chaudhuri R.R."/>
            <person name="La Ragione R."/>
            <person name="Hildebrand F."/>
            <person name="Pallen M.J."/>
        </authorList>
    </citation>
    <scope>NUCLEOTIDE SEQUENCE</scope>
    <source>
        <strain evidence="6">USAMLcec3-3695</strain>
    </source>
</reference>
<comment type="caution">
    <text evidence="6">The sequence shown here is derived from an EMBL/GenBank/DDBJ whole genome shotgun (WGS) entry which is preliminary data.</text>
</comment>
<evidence type="ECO:0000256" key="1">
    <source>
        <dbReference type="ARBA" id="ARBA00022729"/>
    </source>
</evidence>
<evidence type="ECO:0000259" key="5">
    <source>
        <dbReference type="Pfam" id="PF16656"/>
    </source>
</evidence>
<sequence>MNMNSKKSFSVLLCCILAASAFTGVTAADNDGWTQADQTEAAQNGAWDAWVQEWDTEKTDWENISLTPGKDETELNFAWYSKADAGVPQFKFYEKEAGETADSLISVAQTAAVPDYNSNKVTVTGLESGKTYCYSYTKDGAWTEVREITPKDSSSGYSFMFFGDPQIGSSDENIPEGGTEEQGQDNAVRNDSFNWNNTINSALELKPDIAFMVSAGDQIQSRDSHTADETHETYTDNEIEYAGYLSPKALETMPVATTIGNHDALSSNYTYHFNNPNSSELGSTYAGGDYYFTYGNTLFIMLNTNNTNAAEHKQLIEQACEENTDAKWRIVTLHQDIYGSGEHSNEPEIVELRYSLTPILEENDIDVVLTGHDHTYSRSYIMKNAEISKYDWDMNSISDDEYEAFADGVIEDENGDEIEFVPTEEQQAKYDNYLAMIEDKDYVNSADSEIVENPDGILYLTANSASGSKYYDLVEHPQAYIAARWQEDVPTFSTIDVTDDELTINTYRTDTMEQIDKTFTIRKTDEPVTEYTVTNASFKNGAGETLDAIPESGSFIAELSVKKTGEGNGNDYIAVAAYDESGALVGLNYCYADVPADTDCTFGIKLDVPENGTIASVKAYVWDDFGTMTPLAFDAEL</sequence>
<feature type="domain" description="Calcineurin-like phosphoesterase" evidence="4">
    <location>
        <begin position="160"/>
        <end position="376"/>
    </location>
</feature>
<dbReference type="EMBL" id="DVNB01000087">
    <property type="protein sequence ID" value="HIU57850.1"/>
    <property type="molecule type" value="Genomic_DNA"/>
</dbReference>
<evidence type="ECO:0000313" key="6">
    <source>
        <dbReference type="EMBL" id="HIU57850.1"/>
    </source>
</evidence>
<accession>A0A9D1MCI5</accession>
<feature type="region of interest" description="Disordered" evidence="2">
    <location>
        <begin position="168"/>
        <end position="193"/>
    </location>
</feature>
<feature type="signal peptide" evidence="3">
    <location>
        <begin position="1"/>
        <end position="27"/>
    </location>
</feature>
<protein>
    <submittedName>
        <fullName evidence="6">Metallophosphoesterase family protein</fullName>
    </submittedName>
</protein>
<evidence type="ECO:0000259" key="4">
    <source>
        <dbReference type="Pfam" id="PF00149"/>
    </source>
</evidence>
<gene>
    <name evidence="6" type="ORF">IAA61_08615</name>
</gene>
<reference evidence="6" key="1">
    <citation type="submission" date="2020-10" db="EMBL/GenBank/DDBJ databases">
        <authorList>
            <person name="Gilroy R."/>
        </authorList>
    </citation>
    <scope>NUCLEOTIDE SEQUENCE</scope>
    <source>
        <strain evidence="6">USAMLcec3-3695</strain>
    </source>
</reference>
<dbReference type="Proteomes" id="UP000824109">
    <property type="component" value="Unassembled WGS sequence"/>
</dbReference>
<dbReference type="InterPro" id="IPR004843">
    <property type="entry name" value="Calcineurin-like_PHP"/>
</dbReference>